<gene>
    <name evidence="16" type="ORF">PPEP_b0899</name>
</gene>
<keyword evidence="12" id="KW-0143">Chaperone</keyword>
<dbReference type="GO" id="GO:0005886">
    <property type="term" value="C:plasma membrane"/>
    <property type="evidence" value="ECO:0007669"/>
    <property type="project" value="UniProtKB-SubCell"/>
</dbReference>
<evidence type="ECO:0000256" key="4">
    <source>
        <dbReference type="ARBA" id="ARBA00019692"/>
    </source>
</evidence>
<keyword evidence="11" id="KW-0472">Membrane</keyword>
<sequence length="279" mass="32594">MKKWSLLLIVFLSMLLIFTQQQRSSHFPQLVTAPALKYEQSKAPQSINSVSVSAECKPFSKEDKYLIDDWLFALQNLQEVEKWADHLSLLPECLHQIAGRYVEFKQALGQVDEHLNLLERLEQLHALQRRFFTKELIVLWFEEDNAWDRQTVNRWQILSDTRLSDAQKQQLIEANISQLSKPEQSLFRATAQLHDLHANLKQRSYNELSADFGDDVAMRVLEVTQQDLDWQQKLHTFQAQKQTILAEYGNTPMATEQIEALLIKSFTENERKRVAVLTK</sequence>
<evidence type="ECO:0000256" key="15">
    <source>
        <dbReference type="ARBA" id="ARBA00033028"/>
    </source>
</evidence>
<comment type="subcellular location">
    <subcellularLocation>
        <location evidence="2">Cell inner membrane</location>
        <topology evidence="2">Single-pass membrane protein</topology>
        <orientation evidence="2">Periplasmic side</orientation>
    </subcellularLocation>
</comment>
<evidence type="ECO:0000256" key="8">
    <source>
        <dbReference type="ARBA" id="ARBA00022963"/>
    </source>
</evidence>
<organism evidence="16 17">
    <name type="scientific">Pseudoalteromonas peptidolytica F12-50-A1</name>
    <dbReference type="NCBI Taxonomy" id="1315280"/>
    <lineage>
        <taxon>Bacteria</taxon>
        <taxon>Pseudomonadati</taxon>
        <taxon>Pseudomonadota</taxon>
        <taxon>Gammaproteobacteria</taxon>
        <taxon>Alteromonadales</taxon>
        <taxon>Pseudoalteromonadaceae</taxon>
        <taxon>Pseudoalteromonas</taxon>
    </lineage>
</organism>
<keyword evidence="6" id="KW-0997">Cell inner membrane</keyword>
<evidence type="ECO:0000256" key="13">
    <source>
        <dbReference type="ARBA" id="ARBA00030948"/>
    </source>
</evidence>
<evidence type="ECO:0000256" key="11">
    <source>
        <dbReference type="ARBA" id="ARBA00023136"/>
    </source>
</evidence>
<protein>
    <recommendedName>
        <fullName evidence="4">Lipase chaperone</fullName>
    </recommendedName>
    <alternativeName>
        <fullName evidence="15">Lipase foldase</fullName>
    </alternativeName>
    <alternativeName>
        <fullName evidence="13">Lipase helper protein</fullName>
    </alternativeName>
    <alternativeName>
        <fullName evidence="14">Lipase modulator</fullName>
    </alternativeName>
</protein>
<evidence type="ECO:0000313" key="17">
    <source>
        <dbReference type="Proteomes" id="UP000660708"/>
    </source>
</evidence>
<dbReference type="InterPro" id="IPR004961">
    <property type="entry name" value="Lipase_chaperone"/>
</dbReference>
<dbReference type="Proteomes" id="UP000660708">
    <property type="component" value="Unassembled WGS sequence"/>
</dbReference>
<proteinExistence type="inferred from homology"/>
<dbReference type="SUPFAM" id="SSF158855">
    <property type="entry name" value="Lipase chaperone-like"/>
    <property type="match status" value="1"/>
</dbReference>
<reference evidence="16 17" key="1">
    <citation type="submission" date="2015-06" db="EMBL/GenBank/DDBJ databases">
        <title>Genome sequence of Pseudoalteromonas peptidolytica.</title>
        <authorList>
            <person name="Xie B.-B."/>
            <person name="Rong J.-C."/>
            <person name="Qin Q.-L."/>
            <person name="Zhang Y.-Z."/>
        </authorList>
    </citation>
    <scope>NUCLEOTIDE SEQUENCE [LARGE SCALE GENOMIC DNA]</scope>
    <source>
        <strain evidence="16 17">F12-50-A1</strain>
    </source>
</reference>
<evidence type="ECO:0000256" key="6">
    <source>
        <dbReference type="ARBA" id="ARBA00022519"/>
    </source>
</evidence>
<evidence type="ECO:0000256" key="7">
    <source>
        <dbReference type="ARBA" id="ARBA00022692"/>
    </source>
</evidence>
<evidence type="ECO:0000256" key="5">
    <source>
        <dbReference type="ARBA" id="ARBA00022475"/>
    </source>
</evidence>
<accession>A0A8I0N1G9</accession>
<dbReference type="GO" id="GO:0051082">
    <property type="term" value="F:unfolded protein binding"/>
    <property type="evidence" value="ECO:0007669"/>
    <property type="project" value="InterPro"/>
</dbReference>
<keyword evidence="8" id="KW-0442">Lipid degradation</keyword>
<evidence type="ECO:0000313" key="16">
    <source>
        <dbReference type="EMBL" id="MBE0349015.1"/>
    </source>
</evidence>
<evidence type="ECO:0000256" key="10">
    <source>
        <dbReference type="ARBA" id="ARBA00023098"/>
    </source>
</evidence>
<evidence type="ECO:0000256" key="9">
    <source>
        <dbReference type="ARBA" id="ARBA00022989"/>
    </source>
</evidence>
<keyword evidence="9" id="KW-1133">Transmembrane helix</keyword>
<dbReference type="AlphaFoldDB" id="A0A8I0N1G9"/>
<dbReference type="GO" id="GO:0006457">
    <property type="term" value="P:protein folding"/>
    <property type="evidence" value="ECO:0007669"/>
    <property type="project" value="InterPro"/>
</dbReference>
<dbReference type="RefSeq" id="WP_147391254.1">
    <property type="nucleotide sequence ID" value="NZ_AQHF01000034.1"/>
</dbReference>
<comment type="similarity">
    <text evidence="3">Belongs to the lipase chaperone family.</text>
</comment>
<keyword evidence="17" id="KW-1185">Reference proteome</keyword>
<evidence type="ECO:0000256" key="2">
    <source>
        <dbReference type="ARBA" id="ARBA00004383"/>
    </source>
</evidence>
<dbReference type="GO" id="GO:0016042">
    <property type="term" value="P:lipid catabolic process"/>
    <property type="evidence" value="ECO:0007669"/>
    <property type="project" value="UniProtKB-KW"/>
</dbReference>
<evidence type="ECO:0000256" key="3">
    <source>
        <dbReference type="ARBA" id="ARBA00010358"/>
    </source>
</evidence>
<keyword evidence="5" id="KW-1003">Cell membrane</keyword>
<name>A0A8I0N1G9_9GAMM</name>
<evidence type="ECO:0000256" key="14">
    <source>
        <dbReference type="ARBA" id="ARBA00031542"/>
    </source>
</evidence>
<evidence type="ECO:0000256" key="12">
    <source>
        <dbReference type="ARBA" id="ARBA00023186"/>
    </source>
</evidence>
<dbReference type="Pfam" id="PF03280">
    <property type="entry name" value="Lipase_chap"/>
    <property type="match status" value="1"/>
</dbReference>
<evidence type="ECO:0000256" key="1">
    <source>
        <dbReference type="ARBA" id="ARBA00003280"/>
    </source>
</evidence>
<keyword evidence="7" id="KW-0812">Transmembrane</keyword>
<comment type="caution">
    <text evidence="16">The sequence shown here is derived from an EMBL/GenBank/DDBJ whole genome shotgun (WGS) entry which is preliminary data.</text>
</comment>
<dbReference type="EMBL" id="AQHF01000034">
    <property type="protein sequence ID" value="MBE0349015.1"/>
    <property type="molecule type" value="Genomic_DNA"/>
</dbReference>
<comment type="function">
    <text evidence="1">May be involved in the folding of the extracellular lipase during its passage through the periplasm.</text>
</comment>
<keyword evidence="10" id="KW-0443">Lipid metabolism</keyword>